<dbReference type="EMBL" id="JANRMS010000574">
    <property type="protein sequence ID" value="KAJ3537517.1"/>
    <property type="molecule type" value="Genomic_DNA"/>
</dbReference>
<evidence type="ECO:0000313" key="2">
    <source>
        <dbReference type="Proteomes" id="UP001148629"/>
    </source>
</evidence>
<protein>
    <submittedName>
        <fullName evidence="1">Uncharacterized protein</fullName>
    </submittedName>
</protein>
<organism evidence="1 2">
    <name type="scientific">Fusarium decemcellulare</name>
    <dbReference type="NCBI Taxonomy" id="57161"/>
    <lineage>
        <taxon>Eukaryota</taxon>
        <taxon>Fungi</taxon>
        <taxon>Dikarya</taxon>
        <taxon>Ascomycota</taxon>
        <taxon>Pezizomycotina</taxon>
        <taxon>Sordariomycetes</taxon>
        <taxon>Hypocreomycetidae</taxon>
        <taxon>Hypocreales</taxon>
        <taxon>Nectriaceae</taxon>
        <taxon>Fusarium</taxon>
        <taxon>Fusarium decemcellulare species complex</taxon>
    </lineage>
</organism>
<accession>A0ACC1SDM4</accession>
<comment type="caution">
    <text evidence="1">The sequence shown here is derived from an EMBL/GenBank/DDBJ whole genome shotgun (WGS) entry which is preliminary data.</text>
</comment>
<keyword evidence="2" id="KW-1185">Reference proteome</keyword>
<sequence length="277" mass="30364">MWKGGSSSGNQHHFPPKTQPRLSLTVIIRAVVANFVGEDTLRQGQQPVISTTNLEEPHSTGVKSSAAIPSLSAIARPLPDEAAKDPAKSQNNDKRTKLGALTALKRMDRALAQSTWWHLLNGGDPNDGRSYKPAIRLPNNCKLCQKTPNKVWNGYVQTTPYPYPEDPILQVGQLGHRLAVVAWHAEESRRRLLEGDDWEASHLHAIADLYKQWPRCLLHQLLLWCAAAIAAANLPSFEVVRAYTSEPTNGSAVQFSTAIAAMIALGYQLAADLQKAA</sequence>
<dbReference type="Proteomes" id="UP001148629">
    <property type="component" value="Unassembled WGS sequence"/>
</dbReference>
<evidence type="ECO:0000313" key="1">
    <source>
        <dbReference type="EMBL" id="KAJ3537517.1"/>
    </source>
</evidence>
<name>A0ACC1SDM4_9HYPO</name>
<gene>
    <name evidence="1" type="ORF">NM208_g6279</name>
</gene>
<proteinExistence type="predicted"/>
<reference evidence="1" key="1">
    <citation type="submission" date="2022-08" db="EMBL/GenBank/DDBJ databases">
        <title>Genome Sequence of Fusarium decemcellulare.</title>
        <authorList>
            <person name="Buettner E."/>
        </authorList>
    </citation>
    <scope>NUCLEOTIDE SEQUENCE</scope>
    <source>
        <strain evidence="1">Babe19</strain>
    </source>
</reference>